<organism evidence="3 4">
    <name type="scientific">Sinomonas humi</name>
    <dbReference type="NCBI Taxonomy" id="1338436"/>
    <lineage>
        <taxon>Bacteria</taxon>
        <taxon>Bacillati</taxon>
        <taxon>Actinomycetota</taxon>
        <taxon>Actinomycetes</taxon>
        <taxon>Micrococcales</taxon>
        <taxon>Micrococcaceae</taxon>
        <taxon>Sinomonas</taxon>
    </lineage>
</organism>
<name>A0A0B2AG10_9MICC</name>
<dbReference type="GO" id="GO:0004493">
    <property type="term" value="F:methylmalonyl-CoA epimerase activity"/>
    <property type="evidence" value="ECO:0007669"/>
    <property type="project" value="TreeGrafter"/>
</dbReference>
<dbReference type="InterPro" id="IPR051785">
    <property type="entry name" value="MMCE/EMCE_epimerase"/>
</dbReference>
<evidence type="ECO:0000259" key="2">
    <source>
        <dbReference type="PROSITE" id="PS51819"/>
    </source>
</evidence>
<evidence type="ECO:0000256" key="1">
    <source>
        <dbReference type="ARBA" id="ARBA00022723"/>
    </source>
</evidence>
<reference evidence="3 4" key="1">
    <citation type="submission" date="2014-09" db="EMBL/GenBank/DDBJ databases">
        <title>Genome sequence of Sinomonas sp. MUSC 117.</title>
        <authorList>
            <person name="Lee L.-H."/>
        </authorList>
    </citation>
    <scope>NUCLEOTIDE SEQUENCE [LARGE SCALE GENOMIC DNA]</scope>
    <source>
        <strain evidence="3 4">MUSC 117</strain>
    </source>
</reference>
<dbReference type="InterPro" id="IPR037523">
    <property type="entry name" value="VOC_core"/>
</dbReference>
<dbReference type="STRING" id="1338436.LK10_12825"/>
<evidence type="ECO:0000313" key="4">
    <source>
        <dbReference type="Proteomes" id="UP000030982"/>
    </source>
</evidence>
<sequence length="142" mass="15458">MSSSISHIGVVVRDLERATREWCDRYGMNVVNTVDSESEGVRSNFISFADARAEATCIELIEPLDKEDLANPIARRLAKRGEGFLQIAFSVDDVKAAGERLRDDGIGAVDAQPFIEGAGPRVIVLPDDANGTVLELLEWGNV</sequence>
<dbReference type="InterPro" id="IPR029068">
    <property type="entry name" value="Glyas_Bleomycin-R_OHBP_Dase"/>
</dbReference>
<dbReference type="EMBL" id="JTDL01000123">
    <property type="protein sequence ID" value="KHL02469.1"/>
    <property type="molecule type" value="Genomic_DNA"/>
</dbReference>
<dbReference type="PROSITE" id="PS51819">
    <property type="entry name" value="VOC"/>
    <property type="match status" value="1"/>
</dbReference>
<dbReference type="PANTHER" id="PTHR43048:SF3">
    <property type="entry name" value="METHYLMALONYL-COA EPIMERASE, MITOCHONDRIAL"/>
    <property type="match status" value="1"/>
</dbReference>
<accession>A0A0B2AG10</accession>
<dbReference type="SUPFAM" id="SSF54593">
    <property type="entry name" value="Glyoxalase/Bleomycin resistance protein/Dihydroxybiphenyl dioxygenase"/>
    <property type="match status" value="1"/>
</dbReference>
<dbReference type="GO" id="GO:0046872">
    <property type="term" value="F:metal ion binding"/>
    <property type="evidence" value="ECO:0007669"/>
    <property type="project" value="UniProtKB-KW"/>
</dbReference>
<comment type="caution">
    <text evidence="3">The sequence shown here is derived from an EMBL/GenBank/DDBJ whole genome shotgun (WGS) entry which is preliminary data.</text>
</comment>
<dbReference type="PANTHER" id="PTHR43048">
    <property type="entry name" value="METHYLMALONYL-COA EPIMERASE"/>
    <property type="match status" value="1"/>
</dbReference>
<keyword evidence="4" id="KW-1185">Reference proteome</keyword>
<protein>
    <recommendedName>
        <fullName evidence="2">VOC domain-containing protein</fullName>
    </recommendedName>
</protein>
<dbReference type="Pfam" id="PF13669">
    <property type="entry name" value="Glyoxalase_4"/>
    <property type="match status" value="1"/>
</dbReference>
<dbReference type="GO" id="GO:0046491">
    <property type="term" value="P:L-methylmalonyl-CoA metabolic process"/>
    <property type="evidence" value="ECO:0007669"/>
    <property type="project" value="TreeGrafter"/>
</dbReference>
<gene>
    <name evidence="3" type="ORF">LK10_12825</name>
</gene>
<dbReference type="Gene3D" id="3.10.180.10">
    <property type="entry name" value="2,3-Dihydroxybiphenyl 1,2-Dioxygenase, domain 1"/>
    <property type="match status" value="1"/>
</dbReference>
<dbReference type="Proteomes" id="UP000030982">
    <property type="component" value="Unassembled WGS sequence"/>
</dbReference>
<dbReference type="RefSeq" id="WP_043124225.1">
    <property type="nucleotide sequence ID" value="NZ_JTDL01000123.1"/>
</dbReference>
<evidence type="ECO:0000313" key="3">
    <source>
        <dbReference type="EMBL" id="KHL02469.1"/>
    </source>
</evidence>
<proteinExistence type="predicted"/>
<dbReference type="AlphaFoldDB" id="A0A0B2AG10"/>
<feature type="domain" description="VOC" evidence="2">
    <location>
        <begin position="4"/>
        <end position="139"/>
    </location>
</feature>
<keyword evidence="1" id="KW-0479">Metal-binding</keyword>